<keyword evidence="10 15" id="KW-0949">S-adenosyl-L-methionine</keyword>
<evidence type="ECO:0000256" key="11">
    <source>
        <dbReference type="ARBA" id="ARBA00022694"/>
    </source>
</evidence>
<sequence>MIKFNVITLFPQIFEESLKNLPFKKAFEEKIAEYKLINLRDFSVNKYGSVDDKTYGGGVGMVLMIEPIFKALTTIYKEDVMKKYIQDPTKKNLPKGHRIVVLSPRGSIYNQEKVRELSKCTQVTLICGRYEGIDARVEDYISTDVISIGNYILSGGEIPALAIMESVTRILPGVLEKEEASKIESFSLGNNNQVEYPQYTKPENFEGLQVPNVLLSGNHKEIKKWRKEQSKKK</sequence>
<evidence type="ECO:0000256" key="5">
    <source>
        <dbReference type="ARBA" id="ARBA00012807"/>
    </source>
</evidence>
<dbReference type="Gene3D" id="3.40.1280.10">
    <property type="match status" value="1"/>
</dbReference>
<evidence type="ECO:0000256" key="2">
    <source>
        <dbReference type="ARBA" id="ARBA00004496"/>
    </source>
</evidence>
<feature type="domain" description="tRNA methyltransferase TRMD/TRM10-type" evidence="18">
    <location>
        <begin position="2"/>
        <end position="233"/>
    </location>
</feature>
<dbReference type="Proteomes" id="UP000590542">
    <property type="component" value="Unassembled WGS sequence"/>
</dbReference>
<dbReference type="InterPro" id="IPR023148">
    <property type="entry name" value="tRNA_m1G_MeTrfase_C_sf"/>
</dbReference>
<evidence type="ECO:0000256" key="10">
    <source>
        <dbReference type="ARBA" id="ARBA00022691"/>
    </source>
</evidence>
<dbReference type="PANTHER" id="PTHR46417">
    <property type="entry name" value="TRNA (GUANINE-N(1)-)-METHYLTRANSFERASE"/>
    <property type="match status" value="1"/>
</dbReference>
<dbReference type="InterPro" id="IPR016009">
    <property type="entry name" value="tRNA_MeTrfase_TRMD/TRM10"/>
</dbReference>
<dbReference type="InterPro" id="IPR029028">
    <property type="entry name" value="Alpha/beta_knot_MTases"/>
</dbReference>
<comment type="similarity">
    <text evidence="3 15 17">Belongs to the RNA methyltransferase TrmD family.</text>
</comment>
<dbReference type="CDD" id="cd18080">
    <property type="entry name" value="TrmD-like"/>
    <property type="match status" value="1"/>
</dbReference>
<proteinExistence type="inferred from homology"/>
<evidence type="ECO:0000256" key="12">
    <source>
        <dbReference type="ARBA" id="ARBA00029736"/>
    </source>
</evidence>
<dbReference type="SUPFAM" id="SSF75217">
    <property type="entry name" value="alpha/beta knot"/>
    <property type="match status" value="1"/>
</dbReference>
<evidence type="ECO:0000256" key="14">
    <source>
        <dbReference type="ARBA" id="ARBA00047783"/>
    </source>
</evidence>
<dbReference type="EMBL" id="JAAZNV010000007">
    <property type="protein sequence ID" value="NMB91607.1"/>
    <property type="molecule type" value="Genomic_DNA"/>
</dbReference>
<dbReference type="InterPro" id="IPR002649">
    <property type="entry name" value="tRNA_m1G_MeTrfase_TrmD"/>
</dbReference>
<dbReference type="GO" id="GO:0052906">
    <property type="term" value="F:tRNA (guanine(37)-N1)-methyltransferase activity"/>
    <property type="evidence" value="ECO:0007669"/>
    <property type="project" value="UniProtKB-UniRule"/>
</dbReference>
<evidence type="ECO:0000256" key="17">
    <source>
        <dbReference type="RuleBase" id="RU003464"/>
    </source>
</evidence>
<keyword evidence="11 15" id="KW-0819">tRNA processing</keyword>
<evidence type="ECO:0000259" key="18">
    <source>
        <dbReference type="Pfam" id="PF01746"/>
    </source>
</evidence>
<dbReference type="EC" id="2.1.1.228" evidence="5 15"/>
<dbReference type="NCBIfam" id="NF000648">
    <property type="entry name" value="PRK00026.1"/>
    <property type="match status" value="1"/>
</dbReference>
<organism evidence="19 20">
    <name type="scientific">candidate division WWE3 bacterium</name>
    <dbReference type="NCBI Taxonomy" id="2053526"/>
    <lineage>
        <taxon>Bacteria</taxon>
        <taxon>Katanobacteria</taxon>
    </lineage>
</organism>
<evidence type="ECO:0000256" key="13">
    <source>
        <dbReference type="ARBA" id="ARBA00033392"/>
    </source>
</evidence>
<dbReference type="NCBIfam" id="TIGR00088">
    <property type="entry name" value="trmD"/>
    <property type="match status" value="1"/>
</dbReference>
<feature type="binding site" evidence="15 16">
    <location>
        <position position="128"/>
    </location>
    <ligand>
        <name>S-adenosyl-L-methionine</name>
        <dbReference type="ChEBI" id="CHEBI:59789"/>
    </ligand>
</feature>
<dbReference type="GO" id="GO:0005829">
    <property type="term" value="C:cytosol"/>
    <property type="evidence" value="ECO:0007669"/>
    <property type="project" value="TreeGrafter"/>
</dbReference>
<evidence type="ECO:0000313" key="19">
    <source>
        <dbReference type="EMBL" id="NMB91607.1"/>
    </source>
</evidence>
<evidence type="ECO:0000256" key="8">
    <source>
        <dbReference type="ARBA" id="ARBA00022603"/>
    </source>
</evidence>
<comment type="subunit">
    <text evidence="4 15 17">Homodimer.</text>
</comment>
<comment type="caution">
    <text evidence="19">The sequence shown here is derived from an EMBL/GenBank/DDBJ whole genome shotgun (WGS) entry which is preliminary data.</text>
</comment>
<evidence type="ECO:0000256" key="1">
    <source>
        <dbReference type="ARBA" id="ARBA00002634"/>
    </source>
</evidence>
<evidence type="ECO:0000256" key="7">
    <source>
        <dbReference type="ARBA" id="ARBA00022490"/>
    </source>
</evidence>
<dbReference type="PANTHER" id="PTHR46417:SF1">
    <property type="entry name" value="TRNA (GUANINE-N(1)-)-METHYLTRANSFERASE"/>
    <property type="match status" value="1"/>
</dbReference>
<dbReference type="Pfam" id="PF01746">
    <property type="entry name" value="tRNA_m1G_MT"/>
    <property type="match status" value="1"/>
</dbReference>
<evidence type="ECO:0000256" key="6">
    <source>
        <dbReference type="ARBA" id="ARBA00014679"/>
    </source>
</evidence>
<protein>
    <recommendedName>
        <fullName evidence="6 15">tRNA (guanine-N(1)-)-methyltransferase</fullName>
        <ecNumber evidence="5 15">2.1.1.228</ecNumber>
    </recommendedName>
    <alternativeName>
        <fullName evidence="12 15">M1G-methyltransferase</fullName>
    </alternativeName>
    <alternativeName>
        <fullName evidence="13 15">tRNA [GM37] methyltransferase</fullName>
    </alternativeName>
</protein>
<accession>A0A7X9E6X9</accession>
<dbReference type="GO" id="GO:0002939">
    <property type="term" value="P:tRNA N1-guanine methylation"/>
    <property type="evidence" value="ECO:0007669"/>
    <property type="project" value="TreeGrafter"/>
</dbReference>
<dbReference type="PIRSF" id="PIRSF000386">
    <property type="entry name" value="tRNA_mtase"/>
    <property type="match status" value="1"/>
</dbReference>
<evidence type="ECO:0000256" key="16">
    <source>
        <dbReference type="PIRSR" id="PIRSR000386-1"/>
    </source>
</evidence>
<evidence type="ECO:0000256" key="9">
    <source>
        <dbReference type="ARBA" id="ARBA00022679"/>
    </source>
</evidence>
<evidence type="ECO:0000256" key="15">
    <source>
        <dbReference type="HAMAP-Rule" id="MF_00605"/>
    </source>
</evidence>
<keyword evidence="8 15" id="KW-0489">Methyltransferase</keyword>
<evidence type="ECO:0000256" key="4">
    <source>
        <dbReference type="ARBA" id="ARBA00011738"/>
    </source>
</evidence>
<comment type="catalytic activity">
    <reaction evidence="14 15 17">
        <text>guanosine(37) in tRNA + S-adenosyl-L-methionine = N(1)-methylguanosine(37) in tRNA + S-adenosyl-L-homocysteine + H(+)</text>
        <dbReference type="Rhea" id="RHEA:36899"/>
        <dbReference type="Rhea" id="RHEA-COMP:10145"/>
        <dbReference type="Rhea" id="RHEA-COMP:10147"/>
        <dbReference type="ChEBI" id="CHEBI:15378"/>
        <dbReference type="ChEBI" id="CHEBI:57856"/>
        <dbReference type="ChEBI" id="CHEBI:59789"/>
        <dbReference type="ChEBI" id="CHEBI:73542"/>
        <dbReference type="ChEBI" id="CHEBI:74269"/>
        <dbReference type="EC" id="2.1.1.228"/>
    </reaction>
</comment>
<dbReference type="AlphaFoldDB" id="A0A7X9E6X9"/>
<name>A0A7X9E6X9_UNCKA</name>
<comment type="subcellular location">
    <subcellularLocation>
        <location evidence="2 15 17">Cytoplasm</location>
    </subcellularLocation>
</comment>
<keyword evidence="9 15" id="KW-0808">Transferase</keyword>
<dbReference type="Gene3D" id="1.10.1270.20">
    <property type="entry name" value="tRNA(m1g37)methyltransferase, domain 2"/>
    <property type="match status" value="1"/>
</dbReference>
<evidence type="ECO:0000256" key="3">
    <source>
        <dbReference type="ARBA" id="ARBA00007630"/>
    </source>
</evidence>
<reference evidence="19 20" key="1">
    <citation type="journal article" date="2020" name="Biotechnol. Biofuels">
        <title>New insights from the biogas microbiome by comprehensive genome-resolved metagenomics of nearly 1600 species originating from multiple anaerobic digesters.</title>
        <authorList>
            <person name="Campanaro S."/>
            <person name="Treu L."/>
            <person name="Rodriguez-R L.M."/>
            <person name="Kovalovszki A."/>
            <person name="Ziels R.M."/>
            <person name="Maus I."/>
            <person name="Zhu X."/>
            <person name="Kougias P.G."/>
            <person name="Basile A."/>
            <person name="Luo G."/>
            <person name="Schluter A."/>
            <person name="Konstantinidis K.T."/>
            <person name="Angelidaki I."/>
        </authorList>
    </citation>
    <scope>NUCLEOTIDE SEQUENCE [LARGE SCALE GENOMIC DNA]</scope>
    <source>
        <strain evidence="19">AS27yjCOA_202</strain>
    </source>
</reference>
<evidence type="ECO:0000313" key="20">
    <source>
        <dbReference type="Proteomes" id="UP000590542"/>
    </source>
</evidence>
<dbReference type="HAMAP" id="MF_00605">
    <property type="entry name" value="TrmD"/>
    <property type="match status" value="1"/>
</dbReference>
<gene>
    <name evidence="15 19" type="primary">trmD</name>
    <name evidence="19" type="ORF">GYA37_02025</name>
</gene>
<keyword evidence="7 15" id="KW-0963">Cytoplasm</keyword>
<comment type="function">
    <text evidence="1 15 17">Specifically methylates guanosine-37 in various tRNAs.</text>
</comment>
<dbReference type="InterPro" id="IPR029026">
    <property type="entry name" value="tRNA_m1G_MTases_N"/>
</dbReference>
<feature type="binding site" evidence="15 16">
    <location>
        <begin position="148"/>
        <end position="153"/>
    </location>
    <ligand>
        <name>S-adenosyl-L-methionine</name>
        <dbReference type="ChEBI" id="CHEBI:59789"/>
    </ligand>
</feature>